<evidence type="ECO:0000256" key="3">
    <source>
        <dbReference type="ARBA" id="ARBA00022448"/>
    </source>
</evidence>
<keyword evidence="9 11" id="KW-0472">Membrane</keyword>
<evidence type="ECO:0000256" key="9">
    <source>
        <dbReference type="ARBA" id="ARBA00023136"/>
    </source>
</evidence>
<dbReference type="InterPro" id="IPR013525">
    <property type="entry name" value="ABC2_TM"/>
</dbReference>
<dbReference type="InterPro" id="IPR003593">
    <property type="entry name" value="AAA+_ATPase"/>
</dbReference>
<sequence>MGLLTQFTLLLWKNFTLRKRQKVRLVVEVIWPLFLFFILVGVRSTNKPVFKGQCHYPNKAMPSAGVLPWLQGMMCNFNNPCLNSPTPGETPGQVNNFNNSIVAGMLVELQTLVVNRSILSKALLLADDLEQWDSVLSQTNAAKARPVILRSLLRDNETFSAHLEEDLSVPPSVVQSLLNAQIKLNPMMSAPRPGDLQSVLCEGTDLDEYIQFSTASEKETFQNVSCFLDPQQLLNAQRVLLTNLDGRKVFSEVPAALDLNAADTASLLGKTTRDALPVFEEVARLQSSMIFQAASALDFRADMMGSINMLLCGKQPDVNMSRSSPPLTDNKEPVSIAAGNSSDAFCQTLVETLEETPGLRFIWSTFRPLLQGKVLYTPDTPAAHLLVKEANSTFNALAQLRELAESWEEVGPRLYNFLQNSSQVNTLRALLGNPVFAAVLDQRLNSTGWTSKQLANFLYNGPPRGPPPRNVYNATTDILKLLSNFLGCLDLNKFEAVPTESRLLSRAQELLENETYWAATKIRMDIDEAEGTTKIKERSWSPGARDNPLSGLRYIWGGFSYLQDMMDHGIIRAHTPSTQPLGVFAQQMPYPCYVDDVFIQSIGGILPMFLVLAFMYTVCMTIKGLVLEKELRLKEVLRAVGIQNGALWAATFCENMVLLTVPCALISIMVKGIVAEKEARLKETVRIMGLRGAIYWLSWALSSLLPLALSAVLLALILKYGKVLQYSDPSVIFVFLLVFCLATVTQCFFISVFFSKANLAAACGGLIYFVLYLPHVLCYAWRDVMGFQVKVAVSLLSCVAFGYGCENFAKYEEQGVGIQWSNILQSPEEGESYTFIVSIVMMLFDAAFYWLLTWYIENVFPGQYGIPKPWYFPVTASYWCGTASVTTAAPPSLKDPSVNSEYLEKAPPDMKAGVSIRNLVKIYKTGKKLAVDGLSMDFYEDQITSFLGHNGAGKTTTMSILTGLFPPTSGTALINGYDILSDMDSIRKYLGMCPQHNVLFNELTVEEHIYFYARLKGLSRQEVQTEMEQMIEDVGLLHKRKDLAKNLSGGMQRKLSVAIAFVGGSKIVILDEPTAGVDPYARRGIWDLLLKYKQGRTIILSTHHMDEADILGDRIAIISNGKMRCCGSSLFLKKCFGSGYYLTLVREGSVKMAAQRNGIIQSQVKDVPTEKDFTSRSSSPDDGIGSQTWANSDPS</sequence>
<dbReference type="EMBL" id="JASDAP010000016">
    <property type="protein sequence ID" value="KAK1889651.1"/>
    <property type="molecule type" value="Genomic_DNA"/>
</dbReference>
<feature type="transmembrane region" description="Helical" evidence="11">
    <location>
        <begin position="605"/>
        <end position="626"/>
    </location>
</feature>
<evidence type="ECO:0000256" key="10">
    <source>
        <dbReference type="SAM" id="MobiDB-lite"/>
    </source>
</evidence>
<evidence type="ECO:0000313" key="14">
    <source>
        <dbReference type="Proteomes" id="UP001228049"/>
    </source>
</evidence>
<dbReference type="SMART" id="SM00382">
    <property type="entry name" value="AAA"/>
    <property type="match status" value="1"/>
</dbReference>
<dbReference type="PROSITE" id="PS50893">
    <property type="entry name" value="ABC_TRANSPORTER_2"/>
    <property type="match status" value="1"/>
</dbReference>
<dbReference type="Pfam" id="PF00005">
    <property type="entry name" value="ABC_tran"/>
    <property type="match status" value="1"/>
</dbReference>
<dbReference type="Gene3D" id="3.40.50.300">
    <property type="entry name" value="P-loop containing nucleotide triphosphate hydrolases"/>
    <property type="match status" value="1"/>
</dbReference>
<dbReference type="FunFam" id="3.40.50.300:FF:000264">
    <property type="entry name" value="ATP-binding cassette, sub-family A (ABC1), member 1"/>
    <property type="match status" value="1"/>
</dbReference>
<evidence type="ECO:0000256" key="6">
    <source>
        <dbReference type="ARBA" id="ARBA00022741"/>
    </source>
</evidence>
<dbReference type="GO" id="GO:0140359">
    <property type="term" value="F:ABC-type transporter activity"/>
    <property type="evidence" value="ECO:0007669"/>
    <property type="project" value="InterPro"/>
</dbReference>
<keyword evidence="5" id="KW-0677">Repeat</keyword>
<reference evidence="13" key="1">
    <citation type="submission" date="2023-04" db="EMBL/GenBank/DDBJ databases">
        <title>Chromosome-level genome of Chaenocephalus aceratus.</title>
        <authorList>
            <person name="Park H."/>
        </authorList>
    </citation>
    <scope>NUCLEOTIDE SEQUENCE</scope>
    <source>
        <strain evidence="13">DE</strain>
        <tissue evidence="13">Muscle</tissue>
    </source>
</reference>
<feature type="non-terminal residue" evidence="13">
    <location>
        <position position="1"/>
    </location>
</feature>
<feature type="domain" description="ABC transporter" evidence="12">
    <location>
        <begin position="914"/>
        <end position="1145"/>
    </location>
</feature>
<dbReference type="AlphaFoldDB" id="A0AAD9BVR4"/>
<comment type="caution">
    <text evidence="13">The sequence shown here is derived from an EMBL/GenBank/DDBJ whole genome shotgun (WGS) entry which is preliminary data.</text>
</comment>
<evidence type="ECO:0000256" key="4">
    <source>
        <dbReference type="ARBA" id="ARBA00022692"/>
    </source>
</evidence>
<keyword evidence="8 11" id="KW-1133">Transmembrane helix</keyword>
<dbReference type="PROSITE" id="PS00211">
    <property type="entry name" value="ABC_TRANSPORTER_1"/>
    <property type="match status" value="1"/>
</dbReference>
<feature type="transmembrane region" description="Helical" evidence="11">
    <location>
        <begin position="759"/>
        <end position="781"/>
    </location>
</feature>
<accession>A0AAD9BVR4</accession>
<dbReference type="Pfam" id="PF12698">
    <property type="entry name" value="ABC2_membrane_3"/>
    <property type="match status" value="1"/>
</dbReference>
<dbReference type="PANTHER" id="PTHR19229">
    <property type="entry name" value="ATP-BINDING CASSETTE TRANSPORTER SUBFAMILY A ABCA"/>
    <property type="match status" value="1"/>
</dbReference>
<gene>
    <name evidence="13" type="ORF">KUDE01_014326</name>
</gene>
<dbReference type="InterPro" id="IPR026082">
    <property type="entry name" value="ABCA"/>
</dbReference>
<keyword evidence="4 11" id="KW-0812">Transmembrane</keyword>
<dbReference type="InterPro" id="IPR017871">
    <property type="entry name" value="ABC_transporter-like_CS"/>
</dbReference>
<dbReference type="InterPro" id="IPR027417">
    <property type="entry name" value="P-loop_NTPase"/>
</dbReference>
<feature type="transmembrane region" description="Helical" evidence="11">
    <location>
        <begin position="647"/>
        <end position="674"/>
    </location>
</feature>
<protein>
    <submittedName>
        <fullName evidence="13">Phospholipid-transporting ATPase ABCA1</fullName>
    </submittedName>
</protein>
<keyword evidence="7" id="KW-0067">ATP-binding</keyword>
<dbReference type="CDD" id="cd03263">
    <property type="entry name" value="ABC_subfamily_A"/>
    <property type="match status" value="1"/>
</dbReference>
<feature type="transmembrane region" description="Helical" evidence="11">
    <location>
        <begin position="833"/>
        <end position="856"/>
    </location>
</feature>
<organism evidence="13 14">
    <name type="scientific">Dissostichus eleginoides</name>
    <name type="common">Patagonian toothfish</name>
    <name type="synonym">Dissostichus amissus</name>
    <dbReference type="NCBI Taxonomy" id="100907"/>
    <lineage>
        <taxon>Eukaryota</taxon>
        <taxon>Metazoa</taxon>
        <taxon>Chordata</taxon>
        <taxon>Craniata</taxon>
        <taxon>Vertebrata</taxon>
        <taxon>Euteleostomi</taxon>
        <taxon>Actinopterygii</taxon>
        <taxon>Neopterygii</taxon>
        <taxon>Teleostei</taxon>
        <taxon>Neoteleostei</taxon>
        <taxon>Acanthomorphata</taxon>
        <taxon>Eupercaria</taxon>
        <taxon>Perciformes</taxon>
        <taxon>Notothenioidei</taxon>
        <taxon>Nototheniidae</taxon>
        <taxon>Dissostichus</taxon>
    </lineage>
</organism>
<evidence type="ECO:0000256" key="8">
    <source>
        <dbReference type="ARBA" id="ARBA00022989"/>
    </source>
</evidence>
<dbReference type="GO" id="GO:0016887">
    <property type="term" value="F:ATP hydrolysis activity"/>
    <property type="evidence" value="ECO:0007669"/>
    <property type="project" value="InterPro"/>
</dbReference>
<dbReference type="InterPro" id="IPR003439">
    <property type="entry name" value="ABC_transporter-like_ATP-bd"/>
</dbReference>
<evidence type="ECO:0000256" key="1">
    <source>
        <dbReference type="ARBA" id="ARBA00004141"/>
    </source>
</evidence>
<feature type="transmembrane region" description="Helical" evidence="11">
    <location>
        <begin position="23"/>
        <end position="42"/>
    </location>
</feature>
<evidence type="ECO:0000256" key="2">
    <source>
        <dbReference type="ARBA" id="ARBA00008869"/>
    </source>
</evidence>
<dbReference type="GO" id="GO:0005319">
    <property type="term" value="F:lipid transporter activity"/>
    <property type="evidence" value="ECO:0007669"/>
    <property type="project" value="TreeGrafter"/>
</dbReference>
<keyword evidence="6" id="KW-0547">Nucleotide-binding</keyword>
<dbReference type="GO" id="GO:0016020">
    <property type="term" value="C:membrane"/>
    <property type="evidence" value="ECO:0007669"/>
    <property type="project" value="UniProtKB-SubCell"/>
</dbReference>
<name>A0AAD9BVR4_DISEL</name>
<comment type="subcellular location">
    <subcellularLocation>
        <location evidence="1">Membrane</location>
        <topology evidence="1">Multi-pass membrane protein</topology>
    </subcellularLocation>
</comment>
<feature type="transmembrane region" description="Helical" evidence="11">
    <location>
        <begin position="694"/>
        <end position="718"/>
    </location>
</feature>
<feature type="transmembrane region" description="Helical" evidence="11">
    <location>
        <begin position="730"/>
        <end position="753"/>
    </location>
</feature>
<proteinExistence type="inferred from homology"/>
<evidence type="ECO:0000256" key="5">
    <source>
        <dbReference type="ARBA" id="ARBA00022737"/>
    </source>
</evidence>
<dbReference type="Proteomes" id="UP001228049">
    <property type="component" value="Unassembled WGS sequence"/>
</dbReference>
<dbReference type="SUPFAM" id="SSF52540">
    <property type="entry name" value="P-loop containing nucleoside triphosphate hydrolases"/>
    <property type="match status" value="1"/>
</dbReference>
<evidence type="ECO:0000259" key="12">
    <source>
        <dbReference type="PROSITE" id="PS50893"/>
    </source>
</evidence>
<comment type="similarity">
    <text evidence="2">Belongs to the ABC transporter superfamily. ABCA family.</text>
</comment>
<keyword evidence="3" id="KW-0813">Transport</keyword>
<dbReference type="PANTHER" id="PTHR19229:SF36">
    <property type="entry name" value="ATP-BINDING CASSETTE SUB-FAMILY A MEMBER 2"/>
    <property type="match status" value="1"/>
</dbReference>
<keyword evidence="14" id="KW-1185">Reference proteome</keyword>
<evidence type="ECO:0000256" key="7">
    <source>
        <dbReference type="ARBA" id="ARBA00022840"/>
    </source>
</evidence>
<evidence type="ECO:0000256" key="11">
    <source>
        <dbReference type="SAM" id="Phobius"/>
    </source>
</evidence>
<feature type="compositionally biased region" description="Polar residues" evidence="10">
    <location>
        <begin position="1175"/>
        <end position="1195"/>
    </location>
</feature>
<dbReference type="GO" id="GO:0005524">
    <property type="term" value="F:ATP binding"/>
    <property type="evidence" value="ECO:0007669"/>
    <property type="project" value="UniProtKB-KW"/>
</dbReference>
<feature type="region of interest" description="Disordered" evidence="10">
    <location>
        <begin position="1165"/>
        <end position="1195"/>
    </location>
</feature>
<evidence type="ECO:0000313" key="13">
    <source>
        <dbReference type="EMBL" id="KAK1889651.1"/>
    </source>
</evidence>